<organism evidence="1 2">
    <name type="scientific">Pisciglobus halotolerans</name>
    <dbReference type="NCBI Taxonomy" id="745365"/>
    <lineage>
        <taxon>Bacteria</taxon>
        <taxon>Bacillati</taxon>
        <taxon>Bacillota</taxon>
        <taxon>Bacilli</taxon>
        <taxon>Lactobacillales</taxon>
        <taxon>Carnobacteriaceae</taxon>
    </lineage>
</organism>
<name>A0A1I3BA18_9LACT</name>
<gene>
    <name evidence="1" type="ORF">SAMN04489868_10511</name>
</gene>
<dbReference type="AlphaFoldDB" id="A0A1I3BA18"/>
<reference evidence="1 2" key="1">
    <citation type="submission" date="2016-10" db="EMBL/GenBank/DDBJ databases">
        <authorList>
            <person name="de Groot N.N."/>
        </authorList>
    </citation>
    <scope>NUCLEOTIDE SEQUENCE [LARGE SCALE GENOMIC DNA]</scope>
    <source>
        <strain evidence="1 2">DSM 27630</strain>
    </source>
</reference>
<keyword evidence="2" id="KW-1185">Reference proteome</keyword>
<dbReference type="InterPro" id="IPR009061">
    <property type="entry name" value="DNA-bd_dom_put_sf"/>
</dbReference>
<dbReference type="SUPFAM" id="SSF46955">
    <property type="entry name" value="Putative DNA-binding domain"/>
    <property type="match status" value="1"/>
</dbReference>
<evidence type="ECO:0000313" key="2">
    <source>
        <dbReference type="Proteomes" id="UP000198668"/>
    </source>
</evidence>
<sequence>MPTVEIVLSDEQLEKIRSQLHELILNEITKTRNQTEKNQRYMNKKQTCNYLQITNNTLDSWIKQGLPKIVISGSTRFDKLAIDEWLANLAKIHQS</sequence>
<dbReference type="OrthoDB" id="2876156at2"/>
<accession>A0A1I3BA18</accession>
<dbReference type="Proteomes" id="UP000198668">
    <property type="component" value="Unassembled WGS sequence"/>
</dbReference>
<dbReference type="Gene3D" id="1.10.10.10">
    <property type="entry name" value="Winged helix-like DNA-binding domain superfamily/Winged helix DNA-binding domain"/>
    <property type="match status" value="1"/>
</dbReference>
<dbReference type="InterPro" id="IPR036388">
    <property type="entry name" value="WH-like_DNA-bd_sf"/>
</dbReference>
<proteinExistence type="predicted"/>
<evidence type="ECO:0008006" key="3">
    <source>
        <dbReference type="Google" id="ProtNLM"/>
    </source>
</evidence>
<dbReference type="EMBL" id="FOQE01000005">
    <property type="protein sequence ID" value="SFH59114.1"/>
    <property type="molecule type" value="Genomic_DNA"/>
</dbReference>
<dbReference type="RefSeq" id="WP_092091326.1">
    <property type="nucleotide sequence ID" value="NZ_FOQE01000005.1"/>
</dbReference>
<protein>
    <recommendedName>
        <fullName evidence="3">DNA binding domain-containing protein, excisionase family</fullName>
    </recommendedName>
</protein>
<evidence type="ECO:0000313" key="1">
    <source>
        <dbReference type="EMBL" id="SFH59114.1"/>
    </source>
</evidence>